<evidence type="ECO:0000313" key="1">
    <source>
        <dbReference type="EMBL" id="MBC8362213.1"/>
    </source>
</evidence>
<organism evidence="1 2">
    <name type="scientific">Candidatus Desulfatibia profunda</name>
    <dbReference type="NCBI Taxonomy" id="2841695"/>
    <lineage>
        <taxon>Bacteria</taxon>
        <taxon>Pseudomonadati</taxon>
        <taxon>Thermodesulfobacteriota</taxon>
        <taxon>Desulfobacteria</taxon>
        <taxon>Desulfobacterales</taxon>
        <taxon>Desulfobacterales incertae sedis</taxon>
        <taxon>Candidatus Desulfatibia</taxon>
    </lineage>
</organism>
<proteinExistence type="predicted"/>
<accession>A0A8J6TN07</accession>
<gene>
    <name evidence="1" type="ORF">H8E23_12540</name>
</gene>
<comment type="caution">
    <text evidence="1">The sequence shown here is derived from an EMBL/GenBank/DDBJ whole genome shotgun (WGS) entry which is preliminary data.</text>
</comment>
<dbReference type="AlphaFoldDB" id="A0A8J6TN07"/>
<name>A0A8J6TN07_9BACT</name>
<sequence length="207" mass="23085">MSIESEKTPSATLCLTVGSDLFPTFYRLLGQGFSVTAKLECTIEQLLCRQLGVSPEYLDQRIQTIFLDGKAVDDVNAAIVRQGSTLALSAAMPGLAGATLRRGGVYAPMRRQISHNKTPMRDQDKEGRILIKLFNLVARELGPAFLKQGIWVGGKNLYEFFRNVPDNFAGRCRAAAIDGQPIDPRKLMSIEWERQYLFIKLIIEESC</sequence>
<evidence type="ECO:0000313" key="2">
    <source>
        <dbReference type="Proteomes" id="UP000603434"/>
    </source>
</evidence>
<dbReference type="Proteomes" id="UP000603434">
    <property type="component" value="Unassembled WGS sequence"/>
</dbReference>
<dbReference type="EMBL" id="JACNJH010000176">
    <property type="protein sequence ID" value="MBC8362213.1"/>
    <property type="molecule type" value="Genomic_DNA"/>
</dbReference>
<protein>
    <submittedName>
        <fullName evidence="1">Uncharacterized protein</fullName>
    </submittedName>
</protein>
<reference evidence="1 2" key="1">
    <citation type="submission" date="2020-08" db="EMBL/GenBank/DDBJ databases">
        <title>Bridging the membrane lipid divide: bacteria of the FCB group superphylum have the potential to synthesize archaeal ether lipids.</title>
        <authorList>
            <person name="Villanueva L."/>
            <person name="Von Meijenfeldt F.A.B."/>
            <person name="Westbye A.B."/>
            <person name="Yadav S."/>
            <person name="Hopmans E.C."/>
            <person name="Dutilh B.E."/>
            <person name="Sinninghe Damste J.S."/>
        </authorList>
    </citation>
    <scope>NUCLEOTIDE SEQUENCE [LARGE SCALE GENOMIC DNA]</scope>
    <source>
        <strain evidence="1">NIOZ-UU30</strain>
    </source>
</reference>